<dbReference type="EMBL" id="KE345347">
    <property type="protein sequence ID" value="EXC02082.1"/>
    <property type="molecule type" value="Genomic_DNA"/>
</dbReference>
<evidence type="ECO:0000313" key="3">
    <source>
        <dbReference type="Proteomes" id="UP000030645"/>
    </source>
</evidence>
<gene>
    <name evidence="2" type="ORF">L484_024047</name>
</gene>
<accession>W9RPY4</accession>
<feature type="region of interest" description="Disordered" evidence="1">
    <location>
        <begin position="246"/>
        <end position="273"/>
    </location>
</feature>
<name>W9RPY4_9ROSA</name>
<dbReference type="AlphaFoldDB" id="W9RPY4"/>
<reference evidence="3" key="1">
    <citation type="submission" date="2013-01" db="EMBL/GenBank/DDBJ databases">
        <title>Draft Genome Sequence of a Mulberry Tree, Morus notabilis C.K. Schneid.</title>
        <authorList>
            <person name="He N."/>
            <person name="Zhao S."/>
        </authorList>
    </citation>
    <scope>NUCLEOTIDE SEQUENCE</scope>
</reference>
<evidence type="ECO:0000313" key="2">
    <source>
        <dbReference type="EMBL" id="EXC02082.1"/>
    </source>
</evidence>
<evidence type="ECO:0000256" key="1">
    <source>
        <dbReference type="SAM" id="MobiDB-lite"/>
    </source>
</evidence>
<feature type="compositionally biased region" description="Basic and acidic residues" evidence="1">
    <location>
        <begin position="246"/>
        <end position="263"/>
    </location>
</feature>
<sequence>MRTTMLVNGNHSDRLEKLIMENGQCSFLVSSTKYKRRKISVVRDFPAGCGRYAQRVSLRPTEAAGTALTNTFKDGMGDGLENGTSDLLSNLRQVGAARKEDIIRDMLDHKFLLPAIEPITISNGNDLIKRVAKKYPPQRRVSAIREFPPFCGRNALSLGKEESLEVLSSPKNKSAGVERSECDMIDETSTVAVDMRQTAGDAQDGDLYKIKLERNNSKVNGDSVQPNESLELLVSPKDKFFGQEKCEPNMDDRPLTRTVKGEVKQTLGDVPPM</sequence>
<proteinExistence type="predicted"/>
<dbReference type="STRING" id="981085.W9RPY4"/>
<dbReference type="Proteomes" id="UP000030645">
    <property type="component" value="Unassembled WGS sequence"/>
</dbReference>
<protein>
    <submittedName>
        <fullName evidence="2">Uncharacterized protein</fullName>
    </submittedName>
</protein>
<organism evidence="2 3">
    <name type="scientific">Morus notabilis</name>
    <dbReference type="NCBI Taxonomy" id="981085"/>
    <lineage>
        <taxon>Eukaryota</taxon>
        <taxon>Viridiplantae</taxon>
        <taxon>Streptophyta</taxon>
        <taxon>Embryophyta</taxon>
        <taxon>Tracheophyta</taxon>
        <taxon>Spermatophyta</taxon>
        <taxon>Magnoliopsida</taxon>
        <taxon>eudicotyledons</taxon>
        <taxon>Gunneridae</taxon>
        <taxon>Pentapetalae</taxon>
        <taxon>rosids</taxon>
        <taxon>fabids</taxon>
        <taxon>Rosales</taxon>
        <taxon>Moraceae</taxon>
        <taxon>Moreae</taxon>
        <taxon>Morus</taxon>
    </lineage>
</organism>
<keyword evidence="3" id="KW-1185">Reference proteome</keyword>